<reference evidence="1" key="1">
    <citation type="submission" date="2021-01" db="EMBL/GenBank/DDBJ databases">
        <authorList>
            <consortium name="Genoscope - CEA"/>
            <person name="William W."/>
        </authorList>
    </citation>
    <scope>NUCLEOTIDE SEQUENCE</scope>
</reference>
<organism evidence="1 2">
    <name type="scientific">Paramecium sonneborni</name>
    <dbReference type="NCBI Taxonomy" id="65129"/>
    <lineage>
        <taxon>Eukaryota</taxon>
        <taxon>Sar</taxon>
        <taxon>Alveolata</taxon>
        <taxon>Ciliophora</taxon>
        <taxon>Intramacronucleata</taxon>
        <taxon>Oligohymenophorea</taxon>
        <taxon>Peniculida</taxon>
        <taxon>Parameciidae</taxon>
        <taxon>Paramecium</taxon>
    </lineage>
</organism>
<gene>
    <name evidence="1" type="ORF">PSON_ATCC_30995.1.T0540252</name>
</gene>
<sequence>MIGNGIKAKSNLLLLQNPWDMQFIRSNKKQLMQNKHSLINIQSSNKRYDGVMIGALIVFDITNLHSNNLVQNLLMYCKNESNIQEIA</sequence>
<evidence type="ECO:0000313" key="1">
    <source>
        <dbReference type="EMBL" id="CAD8089674.1"/>
    </source>
</evidence>
<accession>A0A8S1NS13</accession>
<dbReference type="AlphaFoldDB" id="A0A8S1NS13"/>
<name>A0A8S1NS13_9CILI</name>
<dbReference type="EMBL" id="CAJJDN010000054">
    <property type="protein sequence ID" value="CAD8089674.1"/>
    <property type="molecule type" value="Genomic_DNA"/>
</dbReference>
<dbReference type="Proteomes" id="UP000692954">
    <property type="component" value="Unassembled WGS sequence"/>
</dbReference>
<evidence type="ECO:0000313" key="2">
    <source>
        <dbReference type="Proteomes" id="UP000692954"/>
    </source>
</evidence>
<proteinExistence type="predicted"/>
<keyword evidence="2" id="KW-1185">Reference proteome</keyword>
<comment type="caution">
    <text evidence="1">The sequence shown here is derived from an EMBL/GenBank/DDBJ whole genome shotgun (WGS) entry which is preliminary data.</text>
</comment>
<protein>
    <submittedName>
        <fullName evidence="1">Uncharacterized protein</fullName>
    </submittedName>
</protein>